<dbReference type="GO" id="GO:0006338">
    <property type="term" value="P:chromatin remodeling"/>
    <property type="evidence" value="ECO:0007669"/>
    <property type="project" value="UniProtKB-ARBA"/>
</dbReference>
<feature type="region of interest" description="Disordered" evidence="3">
    <location>
        <begin position="204"/>
        <end position="373"/>
    </location>
</feature>
<keyword evidence="2" id="KW-0175">Coiled coil</keyword>
<dbReference type="PROSITE" id="PS50013">
    <property type="entry name" value="CHROMO_2"/>
    <property type="match status" value="1"/>
</dbReference>
<evidence type="ECO:0000256" key="2">
    <source>
        <dbReference type="SAM" id="Coils"/>
    </source>
</evidence>
<feature type="compositionally biased region" description="Basic and acidic residues" evidence="3">
    <location>
        <begin position="8"/>
        <end position="25"/>
    </location>
</feature>
<feature type="region of interest" description="Disordered" evidence="3">
    <location>
        <begin position="645"/>
        <end position="679"/>
    </location>
</feature>
<dbReference type="OrthoDB" id="3647690at2759"/>
<feature type="compositionally biased region" description="Basic and acidic residues" evidence="3">
    <location>
        <begin position="67"/>
        <end position="94"/>
    </location>
</feature>
<feature type="compositionally biased region" description="Polar residues" evidence="3">
    <location>
        <begin position="208"/>
        <end position="224"/>
    </location>
</feature>
<feature type="compositionally biased region" description="Low complexity" evidence="3">
    <location>
        <begin position="154"/>
        <end position="167"/>
    </location>
</feature>
<feature type="domain" description="Chromo" evidence="4">
    <location>
        <begin position="29"/>
        <end position="67"/>
    </location>
</feature>
<proteinExistence type="predicted"/>
<dbReference type="SUPFAM" id="SSF54160">
    <property type="entry name" value="Chromo domain-like"/>
    <property type="match status" value="1"/>
</dbReference>
<dbReference type="HOGENOM" id="CLU_004717_0_0_1"/>
<protein>
    <submittedName>
        <fullName evidence="5">Chromo domain-like protein</fullName>
    </submittedName>
</protein>
<dbReference type="GeneID" id="63734987"/>
<accession>A0A0B2X897</accession>
<dbReference type="STRING" id="1081103.A0A0B2X897"/>
<keyword evidence="6" id="KW-1185">Reference proteome</keyword>
<evidence type="ECO:0000256" key="3">
    <source>
        <dbReference type="SAM" id="MobiDB-lite"/>
    </source>
</evidence>
<feature type="region of interest" description="Disordered" evidence="3">
    <location>
        <begin position="1"/>
        <end position="26"/>
    </location>
</feature>
<evidence type="ECO:0000259" key="4">
    <source>
        <dbReference type="PROSITE" id="PS50013"/>
    </source>
</evidence>
<dbReference type="InterPro" id="IPR016197">
    <property type="entry name" value="Chromo-like_dom_sf"/>
</dbReference>
<dbReference type="EMBL" id="AZHE01000001">
    <property type="protein sequence ID" value="KHO01531.1"/>
    <property type="molecule type" value="Genomic_DNA"/>
</dbReference>
<feature type="compositionally biased region" description="Polar residues" evidence="3">
    <location>
        <begin position="358"/>
        <end position="373"/>
    </location>
</feature>
<dbReference type="InterPro" id="IPR000953">
    <property type="entry name" value="Chromo/chromo_shadow_dom"/>
</dbReference>
<feature type="compositionally biased region" description="Low complexity" evidence="3">
    <location>
        <begin position="651"/>
        <end position="664"/>
    </location>
</feature>
<organism evidence="5 6">
    <name type="scientific">Metarhizium album (strain ARSEF 1941)</name>
    <dbReference type="NCBI Taxonomy" id="1081103"/>
    <lineage>
        <taxon>Eukaryota</taxon>
        <taxon>Fungi</taxon>
        <taxon>Dikarya</taxon>
        <taxon>Ascomycota</taxon>
        <taxon>Pezizomycotina</taxon>
        <taxon>Sordariomycetes</taxon>
        <taxon>Hypocreomycetidae</taxon>
        <taxon>Hypocreales</taxon>
        <taxon>Clavicipitaceae</taxon>
        <taxon>Metarhizium</taxon>
    </lineage>
</organism>
<dbReference type="Gene3D" id="2.40.50.40">
    <property type="match status" value="1"/>
</dbReference>
<sequence>MPGPRRPQLREAKLRRTVDVPHDSDNDWYTIKTILDERVVRGRVEYLVDWDHNRTTGETYSPTWSREVTDAARDEWEQKKEARATEATENRTQDSPDSQSPRPSNRRKRQRPQAAAPSGASRRRRSPTDDTDDTDDVDAHRPTKVARVSRGATPSEEPVPSIVSISSPASLDELDGLDPLAHSTFDARLSQQLVVELQAKSDFDPSEYASQHNTQSSGQSSQSVAELEERDERSLLASQLTRQTIPDSQEPSGQTWTQEQPAIDFEPSSQGSQGGISQHQTQSQIQPETCSQLAYPAGELSSPPRRWAGSIFKEEEKSCSDRSNANADIPSHQPGRGEVRSLIASQDFALTIPATEPPSVQSPQGNQDLAAASASSPVFLSQVAVAQFKLYANSVSSQESPSEDTKKNSKSTEVLNADFPAELWGESHGESQDAQVWQINPFVSHVRAFSVSHDAANSSPSSSLKVSPVELKPEYESLFALAMENQNANEPANPTPRPSAVDELSQILNFNTVVGDGSPHPREGPPSEHAAERAASFEMPATNLSIQDRHQQPSPAEHASPGPQSEQLEFDITPLVSQVSAVTSMKSIVDKILANTDLSAFGTMMPDVSHKSQPELSTISLADISKQPDLAAPLPLMPSLLSHDNLPSNTVGSSGVSVSMGQPQQEHESNEESSDESPEPITLKHIITLPFQARLRPLYDKILLDSKSDVTQFGAIFNSEDCAEPDEALVQKIDQVFSQLHSICDYPPDAVGGALEDLPSEQLIKYCYDANSKFNFIYELLQGIQKETHVLIVASSTDLLRLLYRLTEVLEIECVCVDIGKFKSRFTSSLARVTLILPGRNVEGDDFDVVIGYDHSYGGSEIAKKLEPEIPEARSPMVLMLVTTHSIEHIDLYIPDDLTLLERKNALMSGIVRSRHLVSDPDRGYPEPHQIAGLFLDYLNGQVEGIIWEPLPVPEEVMDIYLNSQSRSQMPVEGTPEVENARKRKLDESDDEDVKRMRILSHRQSTVQTNEAPVPDDVKTLLDSANIESTPLKASHAHISVPICVLQALAEQKNELQRQVEVADRDAEYKSLISGLEVSIKEYQRTNAKMYSSQRQAVEDRAKFERDALKAESNLVQANETGRRDAEKAQEKIADLEAIVVRLTADPSNPDEPSPLSKTQSYLQESLDRIAMLEKRLENAHKDADYARRLYQEATTASSVLRGENADLVEQVADLSKKTAETLGKVHQIQADATIKTYLHQIRDLRAQLRERELELDLAREELRTLRNGRRETRHVSVPRSPRMGMMSPRTGRATYGSAGGSTSRGTSPAPTSTEGGVLAGMQFLGQPPNGRWQHLRG</sequence>
<dbReference type="Proteomes" id="UP000030816">
    <property type="component" value="Unassembled WGS sequence"/>
</dbReference>
<feature type="compositionally biased region" description="Polar residues" evidence="3">
    <location>
        <begin position="56"/>
        <end position="66"/>
    </location>
</feature>
<feature type="coiled-coil region" evidence="2">
    <location>
        <begin position="1235"/>
        <end position="1269"/>
    </location>
</feature>
<feature type="coiled-coil region" evidence="2">
    <location>
        <begin position="1101"/>
        <end position="1183"/>
    </location>
</feature>
<reference evidence="5 6" key="1">
    <citation type="journal article" date="2014" name="Proc. Natl. Acad. Sci. U.S.A.">
        <title>Trajectory and genomic determinants of fungal-pathogen speciation and host adaptation.</title>
        <authorList>
            <person name="Hu X."/>
            <person name="Xiao G."/>
            <person name="Zheng P."/>
            <person name="Shang Y."/>
            <person name="Su Y."/>
            <person name="Zhang X."/>
            <person name="Liu X."/>
            <person name="Zhan S."/>
            <person name="St Leger R.J."/>
            <person name="Wang C."/>
        </authorList>
    </citation>
    <scope>NUCLEOTIDE SEQUENCE [LARGE SCALE GENOMIC DNA]</scope>
    <source>
        <strain evidence="5 6">ARSEF 1941</strain>
    </source>
</reference>
<evidence type="ECO:0000256" key="1">
    <source>
        <dbReference type="ARBA" id="ARBA00011353"/>
    </source>
</evidence>
<feature type="region of interest" description="Disordered" evidence="3">
    <location>
        <begin position="967"/>
        <end position="993"/>
    </location>
</feature>
<name>A0A0B2X897_METAS</name>
<evidence type="ECO:0000313" key="6">
    <source>
        <dbReference type="Proteomes" id="UP000030816"/>
    </source>
</evidence>
<feature type="compositionally biased region" description="Low complexity" evidence="3">
    <location>
        <begin position="268"/>
        <end position="286"/>
    </location>
</feature>
<feature type="compositionally biased region" description="Low complexity" evidence="3">
    <location>
        <begin position="1290"/>
        <end position="1314"/>
    </location>
</feature>
<feature type="region of interest" description="Disordered" evidence="3">
    <location>
        <begin position="51"/>
        <end position="167"/>
    </location>
</feature>
<evidence type="ECO:0000313" key="5">
    <source>
        <dbReference type="EMBL" id="KHO01531.1"/>
    </source>
</evidence>
<feature type="region of interest" description="Disordered" evidence="3">
    <location>
        <begin position="393"/>
        <end position="414"/>
    </location>
</feature>
<feature type="compositionally biased region" description="Polar residues" evidence="3">
    <location>
        <begin position="236"/>
        <end position="260"/>
    </location>
</feature>
<gene>
    <name evidence="5" type="ORF">MAM_00532</name>
</gene>
<comment type="subunit">
    <text evidence="1">Component of the NuA4 histone acetyltransferase complex.</text>
</comment>
<dbReference type="RefSeq" id="XP_040682596.1">
    <property type="nucleotide sequence ID" value="XM_040819331.1"/>
</dbReference>
<feature type="region of interest" description="Disordered" evidence="3">
    <location>
        <begin position="1270"/>
        <end position="1338"/>
    </location>
</feature>
<comment type="caution">
    <text evidence="5">The sequence shown here is derived from an EMBL/GenBank/DDBJ whole genome shotgun (WGS) entry which is preliminary data.</text>
</comment>